<feature type="region of interest" description="Disordered" evidence="7">
    <location>
        <begin position="202"/>
        <end position="231"/>
    </location>
</feature>
<feature type="domain" description="VTT" evidence="8">
    <location>
        <begin position="39"/>
        <end position="155"/>
    </location>
</feature>
<dbReference type="PANTHER" id="PTHR12677:SF59">
    <property type="entry name" value="GOLGI APPARATUS MEMBRANE PROTEIN TVP38-RELATED"/>
    <property type="match status" value="1"/>
</dbReference>
<evidence type="ECO:0000313" key="9">
    <source>
        <dbReference type="EMBL" id="MCC0176907.1"/>
    </source>
</evidence>
<evidence type="ECO:0000256" key="4">
    <source>
        <dbReference type="ARBA" id="ARBA00022989"/>
    </source>
</evidence>
<gene>
    <name evidence="9" type="ORF">I4641_07935</name>
</gene>
<comment type="subcellular location">
    <subcellularLocation>
        <location evidence="1 6">Cell membrane</location>
        <topology evidence="1 6">Multi-pass membrane protein</topology>
    </subcellularLocation>
</comment>
<keyword evidence="4 6" id="KW-1133">Transmembrane helix</keyword>
<protein>
    <recommendedName>
        <fullName evidence="6">TVP38/TMEM64 family membrane protein</fullName>
    </recommendedName>
</protein>
<evidence type="ECO:0000259" key="8">
    <source>
        <dbReference type="Pfam" id="PF09335"/>
    </source>
</evidence>
<comment type="similarity">
    <text evidence="6">Belongs to the TVP38/TMEM64 family.</text>
</comment>
<keyword evidence="3 6" id="KW-0812">Transmembrane</keyword>
<organism evidence="9 10">
    <name type="scientific">Waterburya agarophytonicola KI4</name>
    <dbReference type="NCBI Taxonomy" id="2874699"/>
    <lineage>
        <taxon>Bacteria</taxon>
        <taxon>Bacillati</taxon>
        <taxon>Cyanobacteriota</taxon>
        <taxon>Cyanophyceae</taxon>
        <taxon>Pleurocapsales</taxon>
        <taxon>Hyellaceae</taxon>
        <taxon>Waterburya</taxon>
        <taxon>Waterburya agarophytonicola</taxon>
    </lineage>
</organism>
<accession>A0A964FFF6</accession>
<dbReference type="GO" id="GO:0005886">
    <property type="term" value="C:plasma membrane"/>
    <property type="evidence" value="ECO:0007669"/>
    <property type="project" value="UniProtKB-SubCell"/>
</dbReference>
<feature type="transmembrane region" description="Helical" evidence="6">
    <location>
        <begin position="21"/>
        <end position="47"/>
    </location>
</feature>
<dbReference type="PANTHER" id="PTHR12677">
    <property type="entry name" value="GOLGI APPARATUS MEMBRANE PROTEIN TVP38-RELATED"/>
    <property type="match status" value="1"/>
</dbReference>
<feature type="transmembrane region" description="Helical" evidence="6">
    <location>
        <begin position="53"/>
        <end position="75"/>
    </location>
</feature>
<dbReference type="Proteomes" id="UP000729733">
    <property type="component" value="Unassembled WGS sequence"/>
</dbReference>
<dbReference type="Pfam" id="PF09335">
    <property type="entry name" value="VTT_dom"/>
    <property type="match status" value="1"/>
</dbReference>
<evidence type="ECO:0000256" key="7">
    <source>
        <dbReference type="SAM" id="MobiDB-lite"/>
    </source>
</evidence>
<name>A0A964FFF6_9CYAN</name>
<evidence type="ECO:0000256" key="5">
    <source>
        <dbReference type="ARBA" id="ARBA00023136"/>
    </source>
</evidence>
<dbReference type="EMBL" id="JADWDC010000014">
    <property type="protein sequence ID" value="MCC0176907.1"/>
    <property type="molecule type" value="Genomic_DNA"/>
</dbReference>
<feature type="transmembrane region" description="Helical" evidence="6">
    <location>
        <begin position="133"/>
        <end position="154"/>
    </location>
</feature>
<keyword evidence="2 6" id="KW-1003">Cell membrane</keyword>
<reference evidence="9" key="1">
    <citation type="journal article" date="2021" name="Antonie Van Leeuwenhoek">
        <title>Draft genome and description of Waterburya agarophytonicola gen. nov. sp. nov. (Pleurocapsales, Cyanobacteria): a seaweed symbiont.</title>
        <authorList>
            <person name="Bonthond G."/>
            <person name="Shalygin S."/>
            <person name="Bayer T."/>
            <person name="Weinberger F."/>
        </authorList>
    </citation>
    <scope>NUCLEOTIDE SEQUENCE</scope>
    <source>
        <strain evidence="9">KI4</strain>
    </source>
</reference>
<evidence type="ECO:0000256" key="6">
    <source>
        <dbReference type="RuleBase" id="RU366058"/>
    </source>
</evidence>
<proteinExistence type="inferred from homology"/>
<evidence type="ECO:0000256" key="3">
    <source>
        <dbReference type="ARBA" id="ARBA00022692"/>
    </source>
</evidence>
<evidence type="ECO:0000313" key="10">
    <source>
        <dbReference type="Proteomes" id="UP000729733"/>
    </source>
</evidence>
<comment type="caution">
    <text evidence="9">The sequence shown here is derived from an EMBL/GenBank/DDBJ whole genome shotgun (WGS) entry which is preliminary data.</text>
</comment>
<dbReference type="InterPro" id="IPR015414">
    <property type="entry name" value="TMEM64"/>
</dbReference>
<dbReference type="AlphaFoldDB" id="A0A964FFF6"/>
<evidence type="ECO:0000256" key="2">
    <source>
        <dbReference type="ARBA" id="ARBA00022475"/>
    </source>
</evidence>
<comment type="caution">
    <text evidence="6">Lacks conserved residue(s) required for the propagation of feature annotation.</text>
</comment>
<sequence>MVIWQEWVFQAHHWLSSLGYLGYPAFIGIYLLATLVGLPAIFLFLAAGSLYGFVPGLILVSFADTLSVAVCYLLGRTVARKVVHQWIADRPHWGKFDRAVAQKGWKIVFLTRLSPIVPSNVLNYGFSLTKINFWQYIFVSWVAMLPVIALYVYLASVGTNLLSGNNDPKQIIASVIGFVTTLTAIAYTTKLVQSTLFDKTEDSRRSNHKNQKGGAIKEEEGRRSRKQSLRN</sequence>
<keyword evidence="10" id="KW-1185">Reference proteome</keyword>
<dbReference type="InterPro" id="IPR032816">
    <property type="entry name" value="VTT_dom"/>
</dbReference>
<keyword evidence="5 6" id="KW-0472">Membrane</keyword>
<feature type="transmembrane region" description="Helical" evidence="6">
    <location>
        <begin position="170"/>
        <end position="189"/>
    </location>
</feature>
<evidence type="ECO:0000256" key="1">
    <source>
        <dbReference type="ARBA" id="ARBA00004651"/>
    </source>
</evidence>
<dbReference type="RefSeq" id="WP_229639944.1">
    <property type="nucleotide sequence ID" value="NZ_JADWDC010000014.1"/>
</dbReference>